<comment type="subcellular location">
    <subcellularLocation>
        <location evidence="1">Cell membrane</location>
        <topology evidence="1">Multi-pass membrane protein</topology>
    </subcellularLocation>
</comment>
<accession>A0ABM7TQC6</accession>
<feature type="transmembrane region" description="Helical" evidence="6">
    <location>
        <begin position="292"/>
        <end position="309"/>
    </location>
</feature>
<evidence type="ECO:0000256" key="3">
    <source>
        <dbReference type="ARBA" id="ARBA00022692"/>
    </source>
</evidence>
<gene>
    <name evidence="8" type="primary">nepI_1</name>
    <name evidence="8" type="ORF">PTKU64_50350</name>
</gene>
<dbReference type="RefSeq" id="WP_229513806.1">
    <property type="nucleotide sequence ID" value="NZ_AP024956.1"/>
</dbReference>
<sequence length="421" mass="43687">MNFENNASSSTLDVADATSSPLRAWLAVASVTIGAFAFVTTEFLPVGLLPQVAQTFDVLPGTAGLMVTIPGIMAAISAPGLMLAAGRVNRRLILILLTVMLLASNLLSAFAPNFPLMLVGRALLGAALGGFWTLALAAAGRLVKAHEAPRATATILAGVTCATVIGVPLGTFIASLASWRMSFIATAVLVSVALIAQIAQIALLPSLPSKAALRFADLVTLVRRPFPRKSLLMVALIFGAHFSSYTYIAPFLQDAHFSTSTITAVLLGFGIIGFFSNFAVSTFVARRLKSTLATVTVLLMFALLTMPLLSDMAPVVTGMVLAWGVAFGAIPLCVSVWMQEAAPDLPEAGSALFVGIIQVAIAVGSSVGGTIVDHAGIPTDFWFGSVLAILGLVTLASFRTRNNAVQAAAPVASTEVQTECV</sequence>
<feature type="transmembrane region" description="Helical" evidence="6">
    <location>
        <begin position="350"/>
        <end position="369"/>
    </location>
</feature>
<keyword evidence="4 6" id="KW-1133">Transmembrane helix</keyword>
<evidence type="ECO:0000313" key="8">
    <source>
        <dbReference type="EMBL" id="BCZ81360.1"/>
    </source>
</evidence>
<feature type="transmembrane region" description="Helical" evidence="6">
    <location>
        <begin position="155"/>
        <end position="177"/>
    </location>
</feature>
<keyword evidence="9" id="KW-1185">Reference proteome</keyword>
<dbReference type="PROSITE" id="PS50850">
    <property type="entry name" value="MFS"/>
    <property type="match status" value="1"/>
</dbReference>
<dbReference type="InterPro" id="IPR020846">
    <property type="entry name" value="MFS_dom"/>
</dbReference>
<organism evidence="8 9">
    <name type="scientific">Paraburkholderia terrae</name>
    <dbReference type="NCBI Taxonomy" id="311230"/>
    <lineage>
        <taxon>Bacteria</taxon>
        <taxon>Pseudomonadati</taxon>
        <taxon>Pseudomonadota</taxon>
        <taxon>Betaproteobacteria</taxon>
        <taxon>Burkholderiales</taxon>
        <taxon>Burkholderiaceae</taxon>
        <taxon>Paraburkholderia</taxon>
    </lineage>
</organism>
<evidence type="ECO:0000256" key="6">
    <source>
        <dbReference type="SAM" id="Phobius"/>
    </source>
</evidence>
<evidence type="ECO:0000313" key="9">
    <source>
        <dbReference type="Proteomes" id="UP001319874"/>
    </source>
</evidence>
<name>A0ABM7TQC6_9BURK</name>
<reference evidence="8 9" key="1">
    <citation type="journal article" date="2022" name="Front. Microbiol.">
        <title>Identification and characterization of a novel class of self-sufficient cytochrome P450 hydroxylase involved in cyclohexanecarboxylate degradation in Paraburkholderia terrae strain KU-64.</title>
        <authorList>
            <person name="Yamamoto T."/>
            <person name="Hasegawa Y."/>
            <person name="Iwaki H."/>
        </authorList>
    </citation>
    <scope>NUCLEOTIDE SEQUENCE [LARGE SCALE GENOMIC DNA]</scope>
    <source>
        <strain evidence="8 9">KU-64</strain>
    </source>
</reference>
<evidence type="ECO:0000256" key="4">
    <source>
        <dbReference type="ARBA" id="ARBA00022989"/>
    </source>
</evidence>
<feature type="transmembrane region" description="Helical" evidence="6">
    <location>
        <begin position="92"/>
        <end position="111"/>
    </location>
</feature>
<dbReference type="CDD" id="cd17324">
    <property type="entry name" value="MFS_NepI_like"/>
    <property type="match status" value="1"/>
</dbReference>
<dbReference type="InterPro" id="IPR036259">
    <property type="entry name" value="MFS_trans_sf"/>
</dbReference>
<dbReference type="InterPro" id="IPR011701">
    <property type="entry name" value="MFS"/>
</dbReference>
<dbReference type="SUPFAM" id="SSF103473">
    <property type="entry name" value="MFS general substrate transporter"/>
    <property type="match status" value="1"/>
</dbReference>
<dbReference type="PANTHER" id="PTHR43124">
    <property type="entry name" value="PURINE EFFLUX PUMP PBUE"/>
    <property type="match status" value="1"/>
</dbReference>
<feature type="transmembrane region" description="Helical" evidence="6">
    <location>
        <begin position="183"/>
        <end position="204"/>
    </location>
</feature>
<feature type="domain" description="Major facilitator superfamily (MFS) profile" evidence="7">
    <location>
        <begin position="27"/>
        <end position="403"/>
    </location>
</feature>
<keyword evidence="2" id="KW-1003">Cell membrane</keyword>
<evidence type="ECO:0000256" key="5">
    <source>
        <dbReference type="ARBA" id="ARBA00023136"/>
    </source>
</evidence>
<dbReference type="PANTHER" id="PTHR43124:SF3">
    <property type="entry name" value="CHLORAMPHENICOL EFFLUX PUMP RV0191"/>
    <property type="match status" value="1"/>
</dbReference>
<feature type="transmembrane region" description="Helical" evidence="6">
    <location>
        <begin position="381"/>
        <end position="398"/>
    </location>
</feature>
<keyword evidence="5 6" id="KW-0472">Membrane</keyword>
<feature type="transmembrane region" description="Helical" evidence="6">
    <location>
        <begin position="231"/>
        <end position="249"/>
    </location>
</feature>
<evidence type="ECO:0000256" key="1">
    <source>
        <dbReference type="ARBA" id="ARBA00004651"/>
    </source>
</evidence>
<evidence type="ECO:0000256" key="2">
    <source>
        <dbReference type="ARBA" id="ARBA00022475"/>
    </source>
</evidence>
<evidence type="ECO:0000259" key="7">
    <source>
        <dbReference type="PROSITE" id="PS50850"/>
    </source>
</evidence>
<feature type="transmembrane region" description="Helical" evidence="6">
    <location>
        <begin position="315"/>
        <end position="338"/>
    </location>
</feature>
<dbReference type="Proteomes" id="UP001319874">
    <property type="component" value="Chromosome 2"/>
</dbReference>
<dbReference type="Pfam" id="PF07690">
    <property type="entry name" value="MFS_1"/>
    <property type="match status" value="1"/>
</dbReference>
<feature type="transmembrane region" description="Helical" evidence="6">
    <location>
        <begin position="64"/>
        <end position="85"/>
    </location>
</feature>
<keyword evidence="3 6" id="KW-0812">Transmembrane</keyword>
<feature type="transmembrane region" description="Helical" evidence="6">
    <location>
        <begin position="24"/>
        <end position="44"/>
    </location>
</feature>
<feature type="transmembrane region" description="Helical" evidence="6">
    <location>
        <begin position="123"/>
        <end position="143"/>
    </location>
</feature>
<dbReference type="Gene3D" id="1.20.1250.20">
    <property type="entry name" value="MFS general substrate transporter like domains"/>
    <property type="match status" value="1"/>
</dbReference>
<proteinExistence type="predicted"/>
<protein>
    <submittedName>
        <fullName evidence="8">MFS transporter</fullName>
    </submittedName>
</protein>
<feature type="transmembrane region" description="Helical" evidence="6">
    <location>
        <begin position="261"/>
        <end position="280"/>
    </location>
</feature>
<dbReference type="InterPro" id="IPR050189">
    <property type="entry name" value="MFS_Efflux_Transporters"/>
</dbReference>
<dbReference type="EMBL" id="AP024956">
    <property type="protein sequence ID" value="BCZ81360.1"/>
    <property type="molecule type" value="Genomic_DNA"/>
</dbReference>